<organism evidence="2 3">
    <name type="scientific">Curtobacterium herbarum</name>
    <dbReference type="NCBI Taxonomy" id="150122"/>
    <lineage>
        <taxon>Bacteria</taxon>
        <taxon>Bacillati</taxon>
        <taxon>Actinomycetota</taxon>
        <taxon>Actinomycetes</taxon>
        <taxon>Micrococcales</taxon>
        <taxon>Microbacteriaceae</taxon>
        <taxon>Curtobacterium</taxon>
    </lineage>
</organism>
<proteinExistence type="predicted"/>
<gene>
    <name evidence="2" type="ORF">GCM10009627_18330</name>
</gene>
<feature type="compositionally biased region" description="Basic and acidic residues" evidence="1">
    <location>
        <begin position="31"/>
        <end position="42"/>
    </location>
</feature>
<accession>A0ABN1ZD10</accession>
<feature type="compositionally biased region" description="Basic residues" evidence="1">
    <location>
        <begin position="43"/>
        <end position="53"/>
    </location>
</feature>
<evidence type="ECO:0000313" key="3">
    <source>
        <dbReference type="Proteomes" id="UP001501742"/>
    </source>
</evidence>
<evidence type="ECO:0000313" key="2">
    <source>
        <dbReference type="EMBL" id="GAA1493487.1"/>
    </source>
</evidence>
<feature type="region of interest" description="Disordered" evidence="1">
    <location>
        <begin position="25"/>
        <end position="53"/>
    </location>
</feature>
<dbReference type="EMBL" id="BAAAJX010000006">
    <property type="protein sequence ID" value="GAA1493487.1"/>
    <property type="molecule type" value="Genomic_DNA"/>
</dbReference>
<reference evidence="2 3" key="1">
    <citation type="journal article" date="2019" name="Int. J. Syst. Evol. Microbiol.">
        <title>The Global Catalogue of Microorganisms (GCM) 10K type strain sequencing project: providing services to taxonomists for standard genome sequencing and annotation.</title>
        <authorList>
            <consortium name="The Broad Institute Genomics Platform"/>
            <consortium name="The Broad Institute Genome Sequencing Center for Infectious Disease"/>
            <person name="Wu L."/>
            <person name="Ma J."/>
        </authorList>
    </citation>
    <scope>NUCLEOTIDE SEQUENCE [LARGE SCALE GENOMIC DNA]</scope>
    <source>
        <strain evidence="2 3">JCM 12140</strain>
    </source>
</reference>
<evidence type="ECO:0000256" key="1">
    <source>
        <dbReference type="SAM" id="MobiDB-lite"/>
    </source>
</evidence>
<keyword evidence="3" id="KW-1185">Reference proteome</keyword>
<sequence length="53" mass="5903">MAVLLLFPIGVVGTIVLLALAVRGSAQKSPTQERQDAEWRARRADRKRARSRS</sequence>
<dbReference type="RefSeq" id="WP_204608048.1">
    <property type="nucleotide sequence ID" value="NZ_BAAAJX010000006.1"/>
</dbReference>
<protein>
    <submittedName>
        <fullName evidence="2">Uncharacterized protein</fullName>
    </submittedName>
</protein>
<comment type="caution">
    <text evidence="2">The sequence shown here is derived from an EMBL/GenBank/DDBJ whole genome shotgun (WGS) entry which is preliminary data.</text>
</comment>
<name>A0ABN1ZD10_9MICO</name>
<dbReference type="Proteomes" id="UP001501742">
    <property type="component" value="Unassembled WGS sequence"/>
</dbReference>